<dbReference type="Proteomes" id="UP001221268">
    <property type="component" value="Chromosome"/>
</dbReference>
<protein>
    <submittedName>
        <fullName evidence="1">Thioester dehydrase</fullName>
    </submittedName>
</protein>
<sequence>MPECPIISPERLLPHSGKMMLLERVVSYDEHSLLAHAEITSDHILLPDGAQALPAYLAAEIMAQGIGAWAGAHALDKGEAVRLGFLLGSRKLIFRRPDIPVGTKLAVWVQQSWQDDSGMGVFDCELRCREPLDDLAADTVLVSGAMNVYAPKHEADLNQLLAS</sequence>
<dbReference type="Gene3D" id="3.10.129.10">
    <property type="entry name" value="Hotdog Thioesterase"/>
    <property type="match status" value="1"/>
</dbReference>
<dbReference type="InterPro" id="IPR029069">
    <property type="entry name" value="HotDog_dom_sf"/>
</dbReference>
<dbReference type="PIRSF" id="PIRSF020565">
    <property type="entry name" value="3Ho_Ac_ACP_DH_prd"/>
    <property type="match status" value="1"/>
</dbReference>
<proteinExistence type="predicted"/>
<evidence type="ECO:0000313" key="2">
    <source>
        <dbReference type="Proteomes" id="UP001221268"/>
    </source>
</evidence>
<keyword evidence="2" id="KW-1185">Reference proteome</keyword>
<evidence type="ECO:0000313" key="1">
    <source>
        <dbReference type="EMBL" id="WCL72040.1"/>
    </source>
</evidence>
<reference evidence="1 2" key="1">
    <citation type="submission" date="2023-01" db="EMBL/GenBank/DDBJ databases">
        <authorList>
            <person name="Yang C."/>
        </authorList>
    </citation>
    <scope>NUCLEOTIDE SEQUENCE [LARGE SCALE GENOMIC DNA]</scope>
    <source>
        <strain evidence="1 2">ZJ106</strain>
    </source>
</reference>
<name>A0ABY7RLT2_9NEIS</name>
<gene>
    <name evidence="1" type="ORF">PJU73_02685</name>
</gene>
<organism evidence="1 2">
    <name type="scientific">Neisseria lisongii</name>
    <dbReference type="NCBI Taxonomy" id="2912188"/>
    <lineage>
        <taxon>Bacteria</taxon>
        <taxon>Pseudomonadati</taxon>
        <taxon>Pseudomonadota</taxon>
        <taxon>Betaproteobacteria</taxon>
        <taxon>Neisseriales</taxon>
        <taxon>Neisseriaceae</taxon>
        <taxon>Neisseria</taxon>
    </lineage>
</organism>
<dbReference type="SUPFAM" id="SSF54637">
    <property type="entry name" value="Thioesterase/thiol ester dehydrase-isomerase"/>
    <property type="match status" value="1"/>
</dbReference>
<dbReference type="InterPro" id="IPR016776">
    <property type="entry name" value="ApeP-like_dehydratase"/>
</dbReference>
<dbReference type="EMBL" id="CP116766">
    <property type="protein sequence ID" value="WCL72040.1"/>
    <property type="molecule type" value="Genomic_DNA"/>
</dbReference>
<dbReference type="RefSeq" id="WP_237090903.1">
    <property type="nucleotide sequence ID" value="NZ_CP116766.1"/>
</dbReference>
<dbReference type="Pfam" id="PF22817">
    <property type="entry name" value="ApeP-like"/>
    <property type="match status" value="1"/>
</dbReference>
<accession>A0ABY7RLT2</accession>